<sequence>MSGCVRFFNQEPNVTHFSSLKHHTRVLKTMILYSSNSQRYNAESLTSPNQVTRS</sequence>
<organism evidence="1 2">
    <name type="scientific">Phaseolus angularis</name>
    <name type="common">Azuki bean</name>
    <name type="synonym">Vigna angularis</name>
    <dbReference type="NCBI Taxonomy" id="3914"/>
    <lineage>
        <taxon>Eukaryota</taxon>
        <taxon>Viridiplantae</taxon>
        <taxon>Streptophyta</taxon>
        <taxon>Embryophyta</taxon>
        <taxon>Tracheophyta</taxon>
        <taxon>Spermatophyta</taxon>
        <taxon>Magnoliopsida</taxon>
        <taxon>eudicotyledons</taxon>
        <taxon>Gunneridae</taxon>
        <taxon>Pentapetalae</taxon>
        <taxon>rosids</taxon>
        <taxon>fabids</taxon>
        <taxon>Fabales</taxon>
        <taxon>Fabaceae</taxon>
        <taxon>Papilionoideae</taxon>
        <taxon>50 kb inversion clade</taxon>
        <taxon>NPAAA clade</taxon>
        <taxon>indigoferoid/millettioid clade</taxon>
        <taxon>Phaseoleae</taxon>
        <taxon>Vigna</taxon>
    </lineage>
</organism>
<dbReference type="Gramene" id="KOM54731">
    <property type="protein sequence ID" value="KOM54731"/>
    <property type="gene ID" value="LR48_Vigan10g062300"/>
</dbReference>
<evidence type="ECO:0000313" key="2">
    <source>
        <dbReference type="Proteomes" id="UP000053144"/>
    </source>
</evidence>
<gene>
    <name evidence="1" type="ORF">LR48_Vigan10g062300</name>
</gene>
<reference evidence="2" key="1">
    <citation type="journal article" date="2015" name="Proc. Natl. Acad. Sci. U.S.A.">
        <title>Genome sequencing of adzuki bean (Vigna angularis) provides insight into high starch and low fat accumulation and domestication.</title>
        <authorList>
            <person name="Yang K."/>
            <person name="Tian Z."/>
            <person name="Chen C."/>
            <person name="Luo L."/>
            <person name="Zhao B."/>
            <person name="Wang Z."/>
            <person name="Yu L."/>
            <person name="Li Y."/>
            <person name="Sun Y."/>
            <person name="Li W."/>
            <person name="Chen Y."/>
            <person name="Li Y."/>
            <person name="Zhang Y."/>
            <person name="Ai D."/>
            <person name="Zhao J."/>
            <person name="Shang C."/>
            <person name="Ma Y."/>
            <person name="Wu B."/>
            <person name="Wang M."/>
            <person name="Gao L."/>
            <person name="Sun D."/>
            <person name="Zhang P."/>
            <person name="Guo F."/>
            <person name="Wang W."/>
            <person name="Li Y."/>
            <person name="Wang J."/>
            <person name="Varshney R.K."/>
            <person name="Wang J."/>
            <person name="Ling H.Q."/>
            <person name="Wan P."/>
        </authorList>
    </citation>
    <scope>NUCLEOTIDE SEQUENCE</scope>
    <source>
        <strain evidence="2">cv. Jingnong 6</strain>
    </source>
</reference>
<evidence type="ECO:0000313" key="1">
    <source>
        <dbReference type="EMBL" id="KOM54731.1"/>
    </source>
</evidence>
<proteinExistence type="predicted"/>
<accession>A0A0L9VI48</accession>
<dbReference type="EMBL" id="CM003380">
    <property type="protein sequence ID" value="KOM54731.1"/>
    <property type="molecule type" value="Genomic_DNA"/>
</dbReference>
<name>A0A0L9VI48_PHAAN</name>
<dbReference type="AlphaFoldDB" id="A0A0L9VI48"/>
<protein>
    <submittedName>
        <fullName evidence="1">Uncharacterized protein</fullName>
    </submittedName>
</protein>
<dbReference type="Proteomes" id="UP000053144">
    <property type="component" value="Chromosome 10"/>
</dbReference>